<dbReference type="Proteomes" id="UP000610594">
    <property type="component" value="Unassembled WGS sequence"/>
</dbReference>
<evidence type="ECO:0000256" key="2">
    <source>
        <dbReference type="SAM" id="MobiDB-lite"/>
    </source>
</evidence>
<reference evidence="3 4" key="1">
    <citation type="submission" date="2019-10" db="EMBL/GenBank/DDBJ databases">
        <title>Taxonomy of Antarctic Massilia spp.: description of Massilia rubra sp. nov., Massilia aquatica sp. nov., Massilia mucilaginosa sp. nov., Massilia frigida sp. nov. isolated from streams, lakes and regoliths.</title>
        <authorList>
            <person name="Holochova P."/>
            <person name="Sedlacek I."/>
            <person name="Kralova S."/>
            <person name="Maslanova I."/>
            <person name="Busse H.-J."/>
            <person name="Stankova E."/>
            <person name="Vrbovska V."/>
            <person name="Kovarovic V."/>
            <person name="Bartak M."/>
            <person name="Svec P."/>
            <person name="Pantucek R."/>
        </authorList>
    </citation>
    <scope>NUCLEOTIDE SEQUENCE [LARGE SCALE GENOMIC DNA]</scope>
    <source>
        <strain evidence="3 4">CCM 8694</strain>
    </source>
</reference>
<comment type="caution">
    <text evidence="3">The sequence shown here is derived from an EMBL/GenBank/DDBJ whole genome shotgun (WGS) entry which is preliminary data.</text>
</comment>
<evidence type="ECO:0000313" key="4">
    <source>
        <dbReference type="Proteomes" id="UP000610594"/>
    </source>
</evidence>
<keyword evidence="4" id="KW-1185">Reference proteome</keyword>
<feature type="coiled-coil region" evidence="1">
    <location>
        <begin position="318"/>
        <end position="352"/>
    </location>
</feature>
<dbReference type="RefSeq" id="WP_167238926.1">
    <property type="nucleotide sequence ID" value="NZ_WHJF01000066.1"/>
</dbReference>
<protein>
    <submittedName>
        <fullName evidence="3">Uncharacterized protein</fullName>
    </submittedName>
</protein>
<feature type="compositionally biased region" description="Basic and acidic residues" evidence="2">
    <location>
        <begin position="257"/>
        <end position="271"/>
    </location>
</feature>
<gene>
    <name evidence="3" type="ORF">F1735_21845</name>
</gene>
<organism evidence="3 4">
    <name type="scientific">Massilia genomosp. 1</name>
    <dbReference type="NCBI Taxonomy" id="2609280"/>
    <lineage>
        <taxon>Bacteria</taxon>
        <taxon>Pseudomonadati</taxon>
        <taxon>Pseudomonadota</taxon>
        <taxon>Betaproteobacteria</taxon>
        <taxon>Burkholderiales</taxon>
        <taxon>Oxalobacteraceae</taxon>
        <taxon>Telluria group</taxon>
        <taxon>Massilia</taxon>
    </lineage>
</organism>
<accession>A0ABX0N063</accession>
<sequence>MKIFCISGAPGSDLSLIENIFTTAGVAAPKTPRTDPVLNFSRWHGEVLSAENNFERSLKHPGRLWEQLAGSLFLENLSTPLWGWADAASTWLLDFWREFEPAMHFILVCQSPQRALSLALSQGMDCDPAAVLGTWHRYHQELLRFHLRHPERSLLVDAGQCEAAPKKLIDACGDQWRLTFPGAVAQACPPTAVSPLSSYLARQLCQQHADVDALQAEIQSSLRKLCAPVAMPSTLVEALHEFALLQQQPIAAQALRKELEQHRDEHKHQQEQAKSLAAQLQDSQARLASTQHKLDWTETQKRELAQELDTHRTALPERDQMKAQLQAVQAGVQEGQRENEVLLSQLQHVQRELEHYFMAYEAASLAHQEALACLQRMQARTPDYYDYDCIQAHVEEATHDAATISWQISRLALPERDLPELRFQTVHTLSKVEFIVDFADSEAGAGLLRWPLPGASTVRLIVDATPEAPEDVIGRLASSDFDLLLALCKLLANALEQGEVSPEGVPPQALVALLRQTLQQLQALPPVLRYDRVHLKREQRNVDYEHLWLEIDNLSAGPVHLPVFGFRLSCANVEPGRFGSYPKLEFPADGARAALENWFGEASDDFGDKLELRFALPADMDLTVWQHLSVRDRHFVAALLLLLPALLDDLERRQVDITRTWSDWREAALNMLAILCERAAAQPAVRAA</sequence>
<keyword evidence="1" id="KW-0175">Coiled coil</keyword>
<proteinExistence type="predicted"/>
<evidence type="ECO:0000313" key="3">
    <source>
        <dbReference type="EMBL" id="NHZ64909.1"/>
    </source>
</evidence>
<feature type="region of interest" description="Disordered" evidence="2">
    <location>
        <begin position="257"/>
        <end position="282"/>
    </location>
</feature>
<evidence type="ECO:0000256" key="1">
    <source>
        <dbReference type="SAM" id="Coils"/>
    </source>
</evidence>
<dbReference type="EMBL" id="WHJF01000066">
    <property type="protein sequence ID" value="NHZ64909.1"/>
    <property type="molecule type" value="Genomic_DNA"/>
</dbReference>
<name>A0ABX0N063_9BURK</name>